<dbReference type="NCBIfam" id="NF010659">
    <property type="entry name" value="PRK14058.1-1"/>
    <property type="match status" value="1"/>
</dbReference>
<evidence type="ECO:0000256" key="7">
    <source>
        <dbReference type="ARBA" id="ARBA00022840"/>
    </source>
</evidence>
<evidence type="ECO:0000256" key="6">
    <source>
        <dbReference type="ARBA" id="ARBA00022777"/>
    </source>
</evidence>
<dbReference type="InterPro" id="IPR001048">
    <property type="entry name" value="Asp/Glu/Uridylate_kinase"/>
</dbReference>
<dbReference type="EMBL" id="LNJC01000024">
    <property type="protein sequence ID" value="KYC49877.1"/>
    <property type="molecule type" value="Genomic_DNA"/>
</dbReference>
<dbReference type="AlphaFoldDB" id="A0A150IK86"/>
<evidence type="ECO:0000313" key="14">
    <source>
        <dbReference type="Proteomes" id="UP000091929"/>
    </source>
</evidence>
<dbReference type="PANTHER" id="PTHR23342">
    <property type="entry name" value="N-ACETYLGLUTAMATE SYNTHASE"/>
    <property type="match status" value="1"/>
</dbReference>
<dbReference type="NCBIfam" id="NF010662">
    <property type="entry name" value="PRK14058.1-4"/>
    <property type="match status" value="1"/>
</dbReference>
<feature type="domain" description="Aspartate/glutamate/uridylate kinase" evidence="10">
    <location>
        <begin position="1"/>
        <end position="241"/>
    </location>
</feature>
<evidence type="ECO:0000256" key="5">
    <source>
        <dbReference type="ARBA" id="ARBA00022741"/>
    </source>
</evidence>
<dbReference type="GO" id="GO:0019878">
    <property type="term" value="P:lysine biosynthetic process via aminoadipic acid"/>
    <property type="evidence" value="ECO:0007669"/>
    <property type="project" value="UniProtKB-UniRule"/>
</dbReference>
<name>A0A150IK86_9EURY</name>
<evidence type="ECO:0000256" key="8">
    <source>
        <dbReference type="ARBA" id="ARBA00023154"/>
    </source>
</evidence>
<dbReference type="InterPro" id="IPR004662">
    <property type="entry name" value="AcgluKinase_fam"/>
</dbReference>
<comment type="catalytic activity">
    <reaction evidence="9">
        <text>[amino-group carrier protein]-C-terminal-gamma-(L-glutamyl)-L-glutamate + ATP = [amino-group carrier protein]-C-terminal-gamma-(5-phospho-L-glutamyl)-L-glutamate + ADP</text>
        <dbReference type="Rhea" id="RHEA:52632"/>
        <dbReference type="Rhea" id="RHEA-COMP:13311"/>
        <dbReference type="Rhea" id="RHEA-COMP:13313"/>
        <dbReference type="ChEBI" id="CHEBI:30616"/>
        <dbReference type="ChEBI" id="CHEBI:136714"/>
        <dbReference type="ChEBI" id="CHEBI:136717"/>
        <dbReference type="ChEBI" id="CHEBI:456216"/>
        <dbReference type="EC" id="2.7.2.19"/>
    </reaction>
</comment>
<evidence type="ECO:0000313" key="11">
    <source>
        <dbReference type="EMBL" id="KYC45413.1"/>
    </source>
</evidence>
<protein>
    <recommendedName>
        <fullName evidence="9">Putative [LysW]-aminoadipate/[LysW]-glutamate kinase</fullName>
        <ecNumber evidence="9">2.7.2.17</ecNumber>
        <ecNumber evidence="9">2.7.2.19</ecNumber>
    </recommendedName>
</protein>
<dbReference type="SUPFAM" id="SSF53633">
    <property type="entry name" value="Carbamate kinase-like"/>
    <property type="match status" value="1"/>
</dbReference>
<accession>A0A150IK86</accession>
<gene>
    <name evidence="11" type="primary">argB_2</name>
    <name evidence="9" type="synonym">lysZ</name>
    <name evidence="11" type="ORF">APG10_00858</name>
    <name evidence="12" type="ORF">APG11_01223</name>
    <name evidence="13" type="ORF">APG12_01203</name>
</gene>
<keyword evidence="2 9" id="KW-0055">Arginine biosynthesis</keyword>
<comment type="subcellular location">
    <subcellularLocation>
        <location evidence="9">Cytoplasm</location>
    </subcellularLocation>
</comment>
<dbReference type="PIRSF" id="PIRSF000728">
    <property type="entry name" value="NAGK"/>
    <property type="match status" value="1"/>
</dbReference>
<dbReference type="HAMAP" id="MF_02082">
    <property type="entry name" value="LysZ"/>
    <property type="match status" value="1"/>
</dbReference>
<evidence type="ECO:0000313" key="13">
    <source>
        <dbReference type="EMBL" id="KYC49877.1"/>
    </source>
</evidence>
<comment type="caution">
    <text evidence="11">The sequence shown here is derived from an EMBL/GenBank/DDBJ whole genome shotgun (WGS) entry which is preliminary data.</text>
</comment>
<feature type="binding site" evidence="9">
    <location>
        <position position="63"/>
    </location>
    <ligand>
        <name>substrate</name>
    </ligand>
</feature>
<comment type="pathway">
    <text evidence="9">Amino-acid biosynthesis; L-lysine biosynthesis via AAA pathway; L-lysine from L-alpha-aminoadipate (Thermus route): step 2/5.</text>
</comment>
<dbReference type="EMBL" id="LNGF01000025">
    <property type="protein sequence ID" value="KYC47384.1"/>
    <property type="molecule type" value="Genomic_DNA"/>
</dbReference>
<keyword evidence="5 9" id="KW-0547">Nucleotide-binding</keyword>
<keyword evidence="8 9" id="KW-0457">Lysine biosynthesis</keyword>
<dbReference type="InterPro" id="IPR036393">
    <property type="entry name" value="AceGlu_kinase-like_sf"/>
</dbReference>
<evidence type="ECO:0000259" key="10">
    <source>
        <dbReference type="Pfam" id="PF00696"/>
    </source>
</evidence>
<dbReference type="EMBL" id="LNGE01000019">
    <property type="protein sequence ID" value="KYC45413.1"/>
    <property type="molecule type" value="Genomic_DNA"/>
</dbReference>
<dbReference type="GO" id="GO:0005524">
    <property type="term" value="F:ATP binding"/>
    <property type="evidence" value="ECO:0007669"/>
    <property type="project" value="UniProtKB-KW"/>
</dbReference>
<dbReference type="Gene3D" id="3.40.1160.10">
    <property type="entry name" value="Acetylglutamate kinase-like"/>
    <property type="match status" value="1"/>
</dbReference>
<dbReference type="Proteomes" id="UP000091929">
    <property type="component" value="Unassembled WGS sequence"/>
</dbReference>
<dbReference type="NCBIfam" id="TIGR00761">
    <property type="entry name" value="argB"/>
    <property type="match status" value="1"/>
</dbReference>
<sequence>MIVIKIGGSLGTEVQNLAKEIAEISKKEKIIVVHGGSYETTEISKRLGKETKFVTSVSGFRSRYTDLETVQIMEMVMAGKINKELVKLLQKSGANALGLSGADGKVLLAKRKDSIKIIEDGKKKILKDDFTGKVESVNKDLITMLLEKGYLPIICPLAISPEGDIVNTDGDRAAAAIASSLSADLVVMTNVDGFLKEGKLVTELNLLQIDEAYQFADGGMKKKLLAAKEAIEQGSPRVIIARGNLDNPLENALNGKRTVISR</sequence>
<keyword evidence="3 9" id="KW-0028">Amino-acid biosynthesis</keyword>
<dbReference type="EC" id="2.7.2.19" evidence="9"/>
<dbReference type="InterPro" id="IPR037529">
    <property type="entry name" value="LysZ"/>
</dbReference>
<comment type="catalytic activity">
    <reaction evidence="9">
        <text>[amino-group carrier protein]-C-terminal-N-(1,4-dicarboxybutan-1-yl)-L-glutamine + ATP = [amino-group carrier protein]-C-terminal-N-(1-carboxy-5-phosphooxy-5-oxopentan-1-yl)-L-glutamine + ADP</text>
        <dbReference type="Rhea" id="RHEA:41944"/>
        <dbReference type="Rhea" id="RHEA-COMP:9694"/>
        <dbReference type="Rhea" id="RHEA-COMP:9712"/>
        <dbReference type="ChEBI" id="CHEBI:30616"/>
        <dbReference type="ChEBI" id="CHEBI:78499"/>
        <dbReference type="ChEBI" id="CHEBI:78503"/>
        <dbReference type="ChEBI" id="CHEBI:456216"/>
        <dbReference type="EC" id="2.7.2.17"/>
    </reaction>
</comment>
<reference evidence="14 15" key="1">
    <citation type="journal article" date="2016" name="ISME J.">
        <title>Chasing the elusive Euryarchaeota class WSA2: genomes reveal a uniquely fastidious methyl-reducing methanogen.</title>
        <authorList>
            <person name="Nobu M.K."/>
            <person name="Narihiro T."/>
            <person name="Kuroda K."/>
            <person name="Mei R."/>
            <person name="Liu W.T."/>
        </authorList>
    </citation>
    <scope>NUCLEOTIDE SEQUENCE [LARGE SCALE GENOMIC DNA]</scope>
    <source>
        <strain evidence="11">B03fssc0709_Meth_Bin005</strain>
        <strain evidence="12">B15fssc0709_Meth_Bin003</strain>
        <strain evidence="13">BMIXfssc0709_Meth_Bin006</strain>
    </source>
</reference>
<keyword evidence="4 9" id="KW-0808">Transferase</keyword>
<evidence type="ECO:0000256" key="2">
    <source>
        <dbReference type="ARBA" id="ARBA00022571"/>
    </source>
</evidence>
<dbReference type="GO" id="GO:0042450">
    <property type="term" value="P:L-arginine biosynthetic process via ornithine"/>
    <property type="evidence" value="ECO:0007669"/>
    <property type="project" value="UniProtKB-UniRule"/>
</dbReference>
<evidence type="ECO:0000313" key="15">
    <source>
        <dbReference type="Proteomes" id="UP000092401"/>
    </source>
</evidence>
<evidence type="ECO:0000256" key="9">
    <source>
        <dbReference type="HAMAP-Rule" id="MF_02082"/>
    </source>
</evidence>
<comment type="pathway">
    <text evidence="9">Amino-acid biosynthesis; L-arginine biosynthesis.</text>
</comment>
<comment type="caution">
    <text evidence="9">Lacks conserved residue(s) required for the propagation of feature annotation.</text>
</comment>
<feature type="site" description="Transition state stabilizer" evidence="9">
    <location>
        <position position="223"/>
    </location>
</feature>
<keyword evidence="1 9" id="KW-0963">Cytoplasm</keyword>
<dbReference type="GO" id="GO:0003991">
    <property type="term" value="F:acetylglutamate kinase activity"/>
    <property type="evidence" value="ECO:0007669"/>
    <property type="project" value="TreeGrafter"/>
</dbReference>
<comment type="similarity">
    <text evidence="9">Belongs to the acetylglutamate kinase family. LysZ subfamily.</text>
</comment>
<dbReference type="UniPathway" id="UPA00068"/>
<dbReference type="EC" id="2.7.2.17" evidence="9"/>
<evidence type="ECO:0000256" key="4">
    <source>
        <dbReference type="ARBA" id="ARBA00022679"/>
    </source>
</evidence>
<organism evidence="11 15">
    <name type="scientific">Candidatus Methanofastidiosum methylothiophilum</name>
    <dbReference type="NCBI Taxonomy" id="1705564"/>
    <lineage>
        <taxon>Archaea</taxon>
        <taxon>Methanobacteriati</taxon>
        <taxon>Methanobacteriota</taxon>
        <taxon>Stenosarchaea group</taxon>
        <taxon>Candidatus Methanofastidiosia</taxon>
        <taxon>Candidatus Methanofastidiosales</taxon>
        <taxon>Candidatus Methanofastidiosaceae</taxon>
        <taxon>Candidatus Methanofastidiosum</taxon>
    </lineage>
</organism>
<dbReference type="Proteomes" id="UP000092403">
    <property type="component" value="Unassembled WGS sequence"/>
</dbReference>
<proteinExistence type="inferred from homology"/>
<dbReference type="UniPathway" id="UPA00033">
    <property type="reaction ID" value="UER00036"/>
</dbReference>
<evidence type="ECO:0000313" key="12">
    <source>
        <dbReference type="EMBL" id="KYC47384.1"/>
    </source>
</evidence>
<dbReference type="GO" id="GO:0005737">
    <property type="term" value="C:cytoplasm"/>
    <property type="evidence" value="ECO:0007669"/>
    <property type="project" value="UniProtKB-SubCell"/>
</dbReference>
<evidence type="ECO:0000256" key="3">
    <source>
        <dbReference type="ARBA" id="ARBA00022605"/>
    </source>
</evidence>
<comment type="function">
    <text evidence="9">Involved in both the arginine and lysine biosynthetic pathways. Phosphorylates the LysW-bound precursors glutamate (for arginine biosynthesis), respectively alpha-aminoadipate (for lysine biosynthesis).</text>
</comment>
<accession>A0A150IRT7</accession>
<dbReference type="PANTHER" id="PTHR23342:SF0">
    <property type="entry name" value="N-ACETYLGLUTAMATE SYNTHASE, MITOCHONDRIAL"/>
    <property type="match status" value="1"/>
</dbReference>
<evidence type="ECO:0000256" key="1">
    <source>
        <dbReference type="ARBA" id="ARBA00022490"/>
    </source>
</evidence>
<feature type="site" description="Transition state stabilizer" evidence="9">
    <location>
        <position position="5"/>
    </location>
</feature>
<dbReference type="Proteomes" id="UP000092401">
    <property type="component" value="Unassembled WGS sequence"/>
</dbReference>
<keyword evidence="7 9" id="KW-0067">ATP-binding</keyword>
<accession>A0A150IY02</accession>
<keyword evidence="6 9" id="KW-0418">Kinase</keyword>
<dbReference type="Pfam" id="PF00696">
    <property type="entry name" value="AA_kinase"/>
    <property type="match status" value="1"/>
</dbReference>
<feature type="binding site" evidence="9">
    <location>
        <position position="167"/>
    </location>
    <ligand>
        <name>substrate</name>
    </ligand>
</feature>